<comment type="caution">
    <text evidence="6">The sequence shown here is derived from an EMBL/GenBank/DDBJ whole genome shotgun (WGS) entry which is preliminary data.</text>
</comment>
<evidence type="ECO:0000256" key="2">
    <source>
        <dbReference type="ARBA" id="ARBA00022884"/>
    </source>
</evidence>
<evidence type="ECO:0000256" key="3">
    <source>
        <dbReference type="PROSITE-ProRule" id="PRU00176"/>
    </source>
</evidence>
<evidence type="ECO:0000259" key="5">
    <source>
        <dbReference type="PROSITE" id="PS50102"/>
    </source>
</evidence>
<feature type="domain" description="RRM" evidence="5">
    <location>
        <begin position="413"/>
        <end position="491"/>
    </location>
</feature>
<keyword evidence="1" id="KW-0677">Repeat</keyword>
<dbReference type="PANTHER" id="PTHR24012">
    <property type="entry name" value="RNA BINDING PROTEIN"/>
    <property type="match status" value="1"/>
</dbReference>
<accession>A0AAW1NT61</accession>
<dbReference type="Pfam" id="PF00076">
    <property type="entry name" value="RRM_1"/>
    <property type="match status" value="3"/>
</dbReference>
<organism evidence="6 7">
    <name type="scientific">Symbiochloris irregularis</name>
    <dbReference type="NCBI Taxonomy" id="706552"/>
    <lineage>
        <taxon>Eukaryota</taxon>
        <taxon>Viridiplantae</taxon>
        <taxon>Chlorophyta</taxon>
        <taxon>core chlorophytes</taxon>
        <taxon>Trebouxiophyceae</taxon>
        <taxon>Trebouxiales</taxon>
        <taxon>Trebouxiaceae</taxon>
        <taxon>Symbiochloris</taxon>
    </lineage>
</organism>
<dbReference type="InterPro" id="IPR000504">
    <property type="entry name" value="RRM_dom"/>
</dbReference>
<evidence type="ECO:0000256" key="1">
    <source>
        <dbReference type="ARBA" id="ARBA00022737"/>
    </source>
</evidence>
<feature type="domain" description="RRM" evidence="5">
    <location>
        <begin position="11"/>
        <end position="92"/>
    </location>
</feature>
<evidence type="ECO:0000313" key="6">
    <source>
        <dbReference type="EMBL" id="KAK9794662.1"/>
    </source>
</evidence>
<dbReference type="PROSITE" id="PS50102">
    <property type="entry name" value="RRM"/>
    <property type="match status" value="3"/>
</dbReference>
<dbReference type="InterPro" id="IPR012677">
    <property type="entry name" value="Nucleotide-bd_a/b_plait_sf"/>
</dbReference>
<reference evidence="6 7" key="1">
    <citation type="journal article" date="2024" name="Nat. Commun.">
        <title>Phylogenomics reveals the evolutionary origins of lichenization in chlorophyte algae.</title>
        <authorList>
            <person name="Puginier C."/>
            <person name="Libourel C."/>
            <person name="Otte J."/>
            <person name="Skaloud P."/>
            <person name="Haon M."/>
            <person name="Grisel S."/>
            <person name="Petersen M."/>
            <person name="Berrin J.G."/>
            <person name="Delaux P.M."/>
            <person name="Dal Grande F."/>
            <person name="Keller J."/>
        </authorList>
    </citation>
    <scope>NUCLEOTIDE SEQUENCE [LARGE SCALE GENOMIC DNA]</scope>
    <source>
        <strain evidence="6 7">SAG 2036</strain>
    </source>
</reference>
<feature type="compositionally biased region" description="Low complexity" evidence="4">
    <location>
        <begin position="535"/>
        <end position="547"/>
    </location>
</feature>
<evidence type="ECO:0000313" key="7">
    <source>
        <dbReference type="Proteomes" id="UP001465755"/>
    </source>
</evidence>
<feature type="domain" description="RRM" evidence="5">
    <location>
        <begin position="107"/>
        <end position="187"/>
    </location>
</feature>
<dbReference type="SMART" id="SM00360">
    <property type="entry name" value="RRM"/>
    <property type="match status" value="3"/>
</dbReference>
<dbReference type="AlphaFoldDB" id="A0AAW1NT61"/>
<dbReference type="InterPro" id="IPR035979">
    <property type="entry name" value="RBD_domain_sf"/>
</dbReference>
<dbReference type="SUPFAM" id="SSF54928">
    <property type="entry name" value="RNA-binding domain, RBD"/>
    <property type="match status" value="3"/>
</dbReference>
<keyword evidence="7" id="KW-1185">Reference proteome</keyword>
<feature type="compositionally biased region" description="Pro residues" evidence="4">
    <location>
        <begin position="519"/>
        <end position="534"/>
    </location>
</feature>
<dbReference type="EMBL" id="JALJOQ010000135">
    <property type="protein sequence ID" value="KAK9794662.1"/>
    <property type="molecule type" value="Genomic_DNA"/>
</dbReference>
<keyword evidence="2 3" id="KW-0694">RNA-binding</keyword>
<gene>
    <name evidence="6" type="ORF">WJX73_002093</name>
</gene>
<sequence>MAAGESVACEPRLFVGQVPATARDEDLWPIFSTFGSVRNLHLLKGSDGKPRGCAMVLYARWSQAEAASLALNGHSSLIGGQSRPLVVHFANPRRSPQGPPEPGIAPRKLFVGQVPKDITEDQLRPLFETCGDIEHINILRTQQGQSAGCAFVQFRTWAQAEAAIDRHNATTRLGSAEVPLVVKFADAKKRDTANAQLGRRLGEWGPGPAFRRHPLSLGELGLQGAPGWPGMQGRPMGDEHGMLHNEGYGGGLPNQGPHAGDYSTYPGSLNPAGLGSEQPLLSQMGLAGGNPGAAAAAYGMPPDVAGNGNVGPNVALANSLAGGSGAVNGGPYTDLLAIQGGRQGPGGPPPNANVLSQQLIHMNLGGPQGPGYGGMPRGDIIGAGPRVLGDLGGDLAAHSWGQKISSHNKLNEWKLFVGQVPLEAAERDLFALFGPLGEVIELYILRNNNGKSRGCAFVTYATKALAQQAITQLNGKQVPPGKTLVVKFADRANAGKGAQVVGATASSMSGPLLTAPSPVTAPQPPAGSAPPAPPISAAAPPTAQYFP</sequence>
<dbReference type="Proteomes" id="UP001465755">
    <property type="component" value="Unassembled WGS sequence"/>
</dbReference>
<name>A0AAW1NT61_9CHLO</name>
<proteinExistence type="predicted"/>
<dbReference type="Gene3D" id="3.30.70.330">
    <property type="match status" value="3"/>
</dbReference>
<dbReference type="GO" id="GO:0003723">
    <property type="term" value="F:RNA binding"/>
    <property type="evidence" value="ECO:0007669"/>
    <property type="project" value="UniProtKB-UniRule"/>
</dbReference>
<evidence type="ECO:0000256" key="4">
    <source>
        <dbReference type="SAM" id="MobiDB-lite"/>
    </source>
</evidence>
<protein>
    <recommendedName>
        <fullName evidence="5">RRM domain-containing protein</fullName>
    </recommendedName>
</protein>
<feature type="region of interest" description="Disordered" evidence="4">
    <location>
        <begin position="513"/>
        <end position="547"/>
    </location>
</feature>